<sequence>MLHPRNVHQAFNMGE</sequence>
<dbReference type="VEuPathDB" id="FungiDB:EYZ11_011182"/>
<name>A0A4S3J3I4_9EURO</name>
<comment type="caution">
    <text evidence="1">The sequence shown here is derived from an EMBL/GenBank/DDBJ whole genome shotgun (WGS) entry which is preliminary data.</text>
</comment>
<accession>A0A4S3J3I4</accession>
<proteinExistence type="predicted"/>
<gene>
    <name evidence="1" type="ORF">EYZ11_011182</name>
</gene>
<keyword evidence="2" id="KW-1185">Reference proteome</keyword>
<organism evidence="1 2">
    <name type="scientific">Aspergillus tanneri</name>
    <dbReference type="NCBI Taxonomy" id="1220188"/>
    <lineage>
        <taxon>Eukaryota</taxon>
        <taxon>Fungi</taxon>
        <taxon>Dikarya</taxon>
        <taxon>Ascomycota</taxon>
        <taxon>Pezizomycotina</taxon>
        <taxon>Eurotiomycetes</taxon>
        <taxon>Eurotiomycetidae</taxon>
        <taxon>Eurotiales</taxon>
        <taxon>Aspergillaceae</taxon>
        <taxon>Aspergillus</taxon>
        <taxon>Aspergillus subgen. Circumdati</taxon>
    </lineage>
</organism>
<reference evidence="1 2" key="1">
    <citation type="submission" date="2019-03" db="EMBL/GenBank/DDBJ databases">
        <title>The genome sequence of a newly discovered highly antifungal drug resistant Aspergillus species, Aspergillus tanneri NIH 1004.</title>
        <authorList>
            <person name="Mounaud S."/>
            <person name="Singh I."/>
            <person name="Joardar V."/>
            <person name="Pakala S."/>
            <person name="Pakala S."/>
            <person name="Venepally P."/>
            <person name="Hoover J."/>
            <person name="Nierman W."/>
            <person name="Chung J."/>
            <person name="Losada L."/>
        </authorList>
    </citation>
    <scope>NUCLEOTIDE SEQUENCE [LARGE SCALE GENOMIC DNA]</scope>
    <source>
        <strain evidence="1 2">NIH1004</strain>
    </source>
</reference>
<evidence type="ECO:0000313" key="1">
    <source>
        <dbReference type="EMBL" id="THC89370.1"/>
    </source>
</evidence>
<protein>
    <submittedName>
        <fullName evidence="1">Uncharacterized protein</fullName>
    </submittedName>
</protein>
<evidence type="ECO:0000313" key="2">
    <source>
        <dbReference type="Proteomes" id="UP000308092"/>
    </source>
</evidence>
<dbReference type="EMBL" id="SOSA01000666">
    <property type="protein sequence ID" value="THC89370.1"/>
    <property type="molecule type" value="Genomic_DNA"/>
</dbReference>
<dbReference type="Proteomes" id="UP000308092">
    <property type="component" value="Unassembled WGS sequence"/>
</dbReference>